<gene>
    <name evidence="2" type="ORF">M407DRAFT_233489</name>
</gene>
<reference evidence="2 3" key="1">
    <citation type="submission" date="2014-04" db="EMBL/GenBank/DDBJ databases">
        <authorList>
            <consortium name="DOE Joint Genome Institute"/>
            <person name="Kuo A."/>
            <person name="Girlanda M."/>
            <person name="Perotto S."/>
            <person name="Kohler A."/>
            <person name="Nagy L.G."/>
            <person name="Floudas D."/>
            <person name="Copeland A."/>
            <person name="Barry K.W."/>
            <person name="Cichocki N."/>
            <person name="Veneault-Fourrey C."/>
            <person name="LaButti K."/>
            <person name="Lindquist E.A."/>
            <person name="Lipzen A."/>
            <person name="Lundell T."/>
            <person name="Morin E."/>
            <person name="Murat C."/>
            <person name="Sun H."/>
            <person name="Tunlid A."/>
            <person name="Henrissat B."/>
            <person name="Grigoriev I.V."/>
            <person name="Hibbett D.S."/>
            <person name="Martin F."/>
            <person name="Nordberg H.P."/>
            <person name="Cantor M.N."/>
            <person name="Hua S.X."/>
        </authorList>
    </citation>
    <scope>NUCLEOTIDE SEQUENCE [LARGE SCALE GENOMIC DNA]</scope>
    <source>
        <strain evidence="2 3">MUT 4182</strain>
    </source>
</reference>
<feature type="compositionally biased region" description="Basic and acidic residues" evidence="1">
    <location>
        <begin position="28"/>
        <end position="37"/>
    </location>
</feature>
<organism evidence="2 3">
    <name type="scientific">Tulasnella calospora MUT 4182</name>
    <dbReference type="NCBI Taxonomy" id="1051891"/>
    <lineage>
        <taxon>Eukaryota</taxon>
        <taxon>Fungi</taxon>
        <taxon>Dikarya</taxon>
        <taxon>Basidiomycota</taxon>
        <taxon>Agaricomycotina</taxon>
        <taxon>Agaricomycetes</taxon>
        <taxon>Cantharellales</taxon>
        <taxon>Tulasnellaceae</taxon>
        <taxon>Tulasnella</taxon>
    </lineage>
</organism>
<feature type="compositionally biased region" description="Low complexity" evidence="1">
    <location>
        <begin position="1"/>
        <end position="21"/>
    </location>
</feature>
<evidence type="ECO:0000313" key="2">
    <source>
        <dbReference type="EMBL" id="KIO27198.1"/>
    </source>
</evidence>
<proteinExistence type="predicted"/>
<dbReference type="Pfam" id="PF20414">
    <property type="entry name" value="DUF6698"/>
    <property type="match status" value="1"/>
</dbReference>
<evidence type="ECO:0000313" key="3">
    <source>
        <dbReference type="Proteomes" id="UP000054248"/>
    </source>
</evidence>
<dbReference type="AlphaFoldDB" id="A0A0C3L0J7"/>
<dbReference type="Proteomes" id="UP000054248">
    <property type="component" value="Unassembled WGS sequence"/>
</dbReference>
<accession>A0A0C3L0J7</accession>
<dbReference type="EMBL" id="KN823013">
    <property type="protein sequence ID" value="KIO27198.1"/>
    <property type="molecule type" value="Genomic_DNA"/>
</dbReference>
<sequence>MAPIRSSVSSSASSGVRSSSPPAAPYPSREDRQRRPSPELGEENEQPKRSALVLNHGMKILADIDDFDDETEAPEPPADDPQWDLFSAIMDGIPGSKRKLTDEKWVAEIARTLDKGASSARSDDVASLKKAVVDFLPTCDPPIQRTSKTRRGFHHPYLGLLLCPPSLDWSNDEIRRELRDEITIVKHTAYPPFLYRNYEIESGDLLEGLFESSILLKAARHIFVSPSSADDECSRSTRAGNAALNGMTKITPATIAYVATQVRFALSSDSVFGKKVKNHQFDSYAFYDNILSLLGQPEMADRTQLILEYWTENVLGTDSDAVYDDDGGTAAAILAQLRRA</sequence>
<dbReference type="OrthoDB" id="3160134at2759"/>
<protein>
    <submittedName>
        <fullName evidence="2">Uncharacterized protein</fullName>
    </submittedName>
</protein>
<reference evidence="3" key="2">
    <citation type="submission" date="2015-01" db="EMBL/GenBank/DDBJ databases">
        <title>Evolutionary Origins and Diversification of the Mycorrhizal Mutualists.</title>
        <authorList>
            <consortium name="DOE Joint Genome Institute"/>
            <consortium name="Mycorrhizal Genomics Consortium"/>
            <person name="Kohler A."/>
            <person name="Kuo A."/>
            <person name="Nagy L.G."/>
            <person name="Floudas D."/>
            <person name="Copeland A."/>
            <person name="Barry K.W."/>
            <person name="Cichocki N."/>
            <person name="Veneault-Fourrey C."/>
            <person name="LaButti K."/>
            <person name="Lindquist E.A."/>
            <person name="Lipzen A."/>
            <person name="Lundell T."/>
            <person name="Morin E."/>
            <person name="Murat C."/>
            <person name="Riley R."/>
            <person name="Ohm R."/>
            <person name="Sun H."/>
            <person name="Tunlid A."/>
            <person name="Henrissat B."/>
            <person name="Grigoriev I.V."/>
            <person name="Hibbett D.S."/>
            <person name="Martin F."/>
        </authorList>
    </citation>
    <scope>NUCLEOTIDE SEQUENCE [LARGE SCALE GENOMIC DNA]</scope>
    <source>
        <strain evidence="3">MUT 4182</strain>
    </source>
</reference>
<feature type="region of interest" description="Disordered" evidence="1">
    <location>
        <begin position="1"/>
        <end position="54"/>
    </location>
</feature>
<dbReference type="STRING" id="1051891.A0A0C3L0J7"/>
<dbReference type="HOGENOM" id="CLU_035918_3_2_1"/>
<evidence type="ECO:0000256" key="1">
    <source>
        <dbReference type="SAM" id="MobiDB-lite"/>
    </source>
</evidence>
<keyword evidence="3" id="KW-1185">Reference proteome</keyword>
<name>A0A0C3L0J7_9AGAM</name>
<dbReference type="InterPro" id="IPR046521">
    <property type="entry name" value="DUF6698"/>
</dbReference>